<sequence length="560" mass="62712">MPQVPQVPIAVDRHGARRLAISTTNCDEPFHCEECGAACVLRKGLQRSHHFAHKAATDDTGAAACSGGGEGAIHETCKLFIKENIGSIAFTKVCSECGEEVVRWKGTEAAFEQDVVTNGGRYRVDLLAHNDMDSTGAVVEVLHTHRCSGGKLADLASTFGDNVFEVEWFDYEEATRSLPLVLSGVNRSRCASCIARADEEEARRRLASERALEQQRRCIEANAREAHRLQEEQQRRCVEAKAREAHRLQEEWEERIKQHWQRRREEGEQEARENKQWAAKTLYEALTKACRSKLLTTIDKWINQTESRCKRSDPALRVWLQQGVPIQCTSSGAYLTSKSSVYRCTGINPRRWALCELWGDEVASLLNQALRDARDKKIAFPASISAGLVRAYLQDLSVREPQPMVPISEDAPTCATVKQKRALMNEREIKNIQTDTGLVVRVPRGVSGIVIQSCSGRTMPEVGILKLYFPRLSESNSDKRNSAICFVVLRSCFVLESELTSSQPARAYPYFCTSVNSRLAMYKACCINSKPLHFTASDLNCRIMRPNSSSSKTTAFVFNS</sequence>
<protein>
    <recommendedName>
        <fullName evidence="1">Competence protein CoiA-like N-terminal domain-containing protein</fullName>
    </recommendedName>
</protein>
<feature type="domain" description="Competence protein CoiA-like N-terminal" evidence="1">
    <location>
        <begin position="24"/>
        <end position="56"/>
    </location>
</feature>
<dbReference type="AlphaFoldDB" id="A0A6C0C0J5"/>
<reference evidence="2" key="1">
    <citation type="journal article" date="2020" name="Nature">
        <title>Giant virus diversity and host interactions through global metagenomics.</title>
        <authorList>
            <person name="Schulz F."/>
            <person name="Roux S."/>
            <person name="Paez-Espino D."/>
            <person name="Jungbluth S."/>
            <person name="Walsh D.A."/>
            <person name="Denef V.J."/>
            <person name="McMahon K.D."/>
            <person name="Konstantinidis K.T."/>
            <person name="Eloe-Fadrosh E.A."/>
            <person name="Kyrpides N.C."/>
            <person name="Woyke T."/>
        </authorList>
    </citation>
    <scope>NUCLEOTIDE SEQUENCE</scope>
    <source>
        <strain evidence="2">GVMAG-M-3300020182-33</strain>
    </source>
</reference>
<dbReference type="InterPro" id="IPR057253">
    <property type="entry name" value="CoiA-like_N"/>
</dbReference>
<evidence type="ECO:0000313" key="2">
    <source>
        <dbReference type="EMBL" id="QHS97822.1"/>
    </source>
</evidence>
<proteinExistence type="predicted"/>
<evidence type="ECO:0000259" key="1">
    <source>
        <dbReference type="Pfam" id="PF25164"/>
    </source>
</evidence>
<dbReference type="EMBL" id="MN739305">
    <property type="protein sequence ID" value="QHS97822.1"/>
    <property type="molecule type" value="Genomic_DNA"/>
</dbReference>
<dbReference type="Pfam" id="PF25164">
    <property type="entry name" value="CoiA_N"/>
    <property type="match status" value="1"/>
</dbReference>
<name>A0A6C0C0J5_9ZZZZ</name>
<organism evidence="2">
    <name type="scientific">viral metagenome</name>
    <dbReference type="NCBI Taxonomy" id="1070528"/>
    <lineage>
        <taxon>unclassified sequences</taxon>
        <taxon>metagenomes</taxon>
        <taxon>organismal metagenomes</taxon>
    </lineage>
</organism>
<accession>A0A6C0C0J5</accession>